<dbReference type="PANTHER" id="PTHR22812">
    <property type="entry name" value="CHROMOBOX PROTEIN"/>
    <property type="match status" value="1"/>
</dbReference>
<dbReference type="PROSITE" id="PS50013">
    <property type="entry name" value="CHROMO_2"/>
    <property type="match status" value="1"/>
</dbReference>
<comment type="subcellular location">
    <subcellularLocation>
        <location evidence="1">Nucleus</location>
    </subcellularLocation>
</comment>
<dbReference type="InterPro" id="IPR023780">
    <property type="entry name" value="Chromo_domain"/>
</dbReference>
<dbReference type="InterPro" id="IPR051219">
    <property type="entry name" value="Heterochromatin_chromo-domain"/>
</dbReference>
<sequence>LQSPALVKLKNLVTQLGEVIKQTKDATSAGKADIPTFDKFSSDLSKCEEGCKSMVRILSPLDDPDDKEKVMKLETPLLTNGEVVKSNCPENMTPPASEAGNDDDLVPMDSKFVLSPSSSSTQNSGKKRIRRGSKKFFVVKKVRKTLISQKVEDSNEKENVAAEEENDVNDENDEEEYEVEHIVDYKKKQSGLVYRVRWRNYKAEEDTWEPAENLTSCGDVYRDFLQLKIREKINAFSKG</sequence>
<dbReference type="Proteomes" id="UP001497623">
    <property type="component" value="Unassembled WGS sequence"/>
</dbReference>
<dbReference type="SMART" id="SM00298">
    <property type="entry name" value="CHROMO"/>
    <property type="match status" value="1"/>
</dbReference>
<dbReference type="PROSITE" id="PS00598">
    <property type="entry name" value="CHROMO_1"/>
    <property type="match status" value="1"/>
</dbReference>
<evidence type="ECO:0000256" key="3">
    <source>
        <dbReference type="SAM" id="MobiDB-lite"/>
    </source>
</evidence>
<name>A0AAV2SNH9_MEGNR</name>
<comment type="caution">
    <text evidence="5">The sequence shown here is derived from an EMBL/GenBank/DDBJ whole genome shotgun (WGS) entry which is preliminary data.</text>
</comment>
<feature type="domain" description="Chromo" evidence="4">
    <location>
        <begin position="177"/>
        <end position="226"/>
    </location>
</feature>
<feature type="compositionally biased region" description="Acidic residues" evidence="3">
    <location>
        <begin position="161"/>
        <end position="174"/>
    </location>
</feature>
<dbReference type="EMBL" id="CAXKWB010092685">
    <property type="protein sequence ID" value="CAL4217325.1"/>
    <property type="molecule type" value="Genomic_DNA"/>
</dbReference>
<dbReference type="CDD" id="cd00024">
    <property type="entry name" value="CD_CSD"/>
    <property type="match status" value="1"/>
</dbReference>
<keyword evidence="2" id="KW-0539">Nucleus</keyword>
<dbReference type="GO" id="GO:0005634">
    <property type="term" value="C:nucleus"/>
    <property type="evidence" value="ECO:0007669"/>
    <property type="project" value="UniProtKB-SubCell"/>
</dbReference>
<feature type="non-terminal residue" evidence="5">
    <location>
        <position position="1"/>
    </location>
</feature>
<feature type="region of interest" description="Disordered" evidence="3">
    <location>
        <begin position="152"/>
        <end position="174"/>
    </location>
</feature>
<dbReference type="InterPro" id="IPR016197">
    <property type="entry name" value="Chromo-like_dom_sf"/>
</dbReference>
<evidence type="ECO:0000256" key="2">
    <source>
        <dbReference type="ARBA" id="ARBA00023242"/>
    </source>
</evidence>
<gene>
    <name evidence="5" type="ORF">MNOR_LOCUS38813</name>
</gene>
<dbReference type="Gene3D" id="2.40.50.40">
    <property type="match status" value="1"/>
</dbReference>
<dbReference type="GO" id="GO:0005694">
    <property type="term" value="C:chromosome"/>
    <property type="evidence" value="ECO:0007669"/>
    <property type="project" value="UniProtKB-ARBA"/>
</dbReference>
<evidence type="ECO:0000256" key="1">
    <source>
        <dbReference type="ARBA" id="ARBA00004123"/>
    </source>
</evidence>
<evidence type="ECO:0000259" key="4">
    <source>
        <dbReference type="PROSITE" id="PS50013"/>
    </source>
</evidence>
<dbReference type="InterPro" id="IPR023779">
    <property type="entry name" value="Chromodomain_CS"/>
</dbReference>
<feature type="region of interest" description="Disordered" evidence="3">
    <location>
        <begin position="84"/>
        <end position="129"/>
    </location>
</feature>
<reference evidence="5 6" key="1">
    <citation type="submission" date="2024-05" db="EMBL/GenBank/DDBJ databases">
        <authorList>
            <person name="Wallberg A."/>
        </authorList>
    </citation>
    <scope>NUCLEOTIDE SEQUENCE [LARGE SCALE GENOMIC DNA]</scope>
</reference>
<feature type="non-terminal residue" evidence="5">
    <location>
        <position position="239"/>
    </location>
</feature>
<keyword evidence="6" id="KW-1185">Reference proteome</keyword>
<dbReference type="InterPro" id="IPR000953">
    <property type="entry name" value="Chromo/chromo_shadow_dom"/>
</dbReference>
<dbReference type="SUPFAM" id="SSF54160">
    <property type="entry name" value="Chromo domain-like"/>
    <property type="match status" value="1"/>
</dbReference>
<proteinExistence type="predicted"/>
<accession>A0AAV2SNH9</accession>
<dbReference type="AlphaFoldDB" id="A0AAV2SNH9"/>
<evidence type="ECO:0000313" key="5">
    <source>
        <dbReference type="EMBL" id="CAL4217325.1"/>
    </source>
</evidence>
<organism evidence="5 6">
    <name type="scientific">Meganyctiphanes norvegica</name>
    <name type="common">Northern krill</name>
    <name type="synonym">Thysanopoda norvegica</name>
    <dbReference type="NCBI Taxonomy" id="48144"/>
    <lineage>
        <taxon>Eukaryota</taxon>
        <taxon>Metazoa</taxon>
        <taxon>Ecdysozoa</taxon>
        <taxon>Arthropoda</taxon>
        <taxon>Crustacea</taxon>
        <taxon>Multicrustacea</taxon>
        <taxon>Malacostraca</taxon>
        <taxon>Eumalacostraca</taxon>
        <taxon>Eucarida</taxon>
        <taxon>Euphausiacea</taxon>
        <taxon>Euphausiidae</taxon>
        <taxon>Meganyctiphanes</taxon>
    </lineage>
</organism>
<protein>
    <recommendedName>
        <fullName evidence="4">Chromo domain-containing protein</fullName>
    </recommendedName>
</protein>
<evidence type="ECO:0000313" key="6">
    <source>
        <dbReference type="Proteomes" id="UP001497623"/>
    </source>
</evidence>
<dbReference type="Pfam" id="PF00385">
    <property type="entry name" value="Chromo"/>
    <property type="match status" value="1"/>
</dbReference>